<dbReference type="Proteomes" id="UP000026915">
    <property type="component" value="Chromosome 1"/>
</dbReference>
<accession>A0A061DI52</accession>
<dbReference type="Gramene" id="EOX92184">
    <property type="protein sequence ID" value="EOX92184"/>
    <property type="gene ID" value="TCM_001175"/>
</dbReference>
<evidence type="ECO:0000256" key="1">
    <source>
        <dbReference type="SAM" id="Phobius"/>
    </source>
</evidence>
<evidence type="ECO:0000313" key="2">
    <source>
        <dbReference type="EMBL" id="EOX92184.1"/>
    </source>
</evidence>
<evidence type="ECO:0000313" key="3">
    <source>
        <dbReference type="Proteomes" id="UP000026915"/>
    </source>
</evidence>
<keyword evidence="1" id="KW-0812">Transmembrane</keyword>
<protein>
    <submittedName>
        <fullName evidence="2">Uncharacterized protein</fullName>
    </submittedName>
</protein>
<feature type="transmembrane region" description="Helical" evidence="1">
    <location>
        <begin position="64"/>
        <end position="84"/>
    </location>
</feature>
<feature type="transmembrane region" description="Helical" evidence="1">
    <location>
        <begin position="39"/>
        <end position="57"/>
    </location>
</feature>
<organism evidence="2 3">
    <name type="scientific">Theobroma cacao</name>
    <name type="common">Cacao</name>
    <name type="synonym">Cocoa</name>
    <dbReference type="NCBI Taxonomy" id="3641"/>
    <lineage>
        <taxon>Eukaryota</taxon>
        <taxon>Viridiplantae</taxon>
        <taxon>Streptophyta</taxon>
        <taxon>Embryophyta</taxon>
        <taxon>Tracheophyta</taxon>
        <taxon>Spermatophyta</taxon>
        <taxon>Magnoliopsida</taxon>
        <taxon>eudicotyledons</taxon>
        <taxon>Gunneridae</taxon>
        <taxon>Pentapetalae</taxon>
        <taxon>rosids</taxon>
        <taxon>malvids</taxon>
        <taxon>Malvales</taxon>
        <taxon>Malvaceae</taxon>
        <taxon>Byttnerioideae</taxon>
        <taxon>Theobroma</taxon>
    </lineage>
</organism>
<dbReference type="AlphaFoldDB" id="A0A061DI52"/>
<name>A0A061DI52_THECC</name>
<dbReference type="EMBL" id="CM001879">
    <property type="protein sequence ID" value="EOX92184.1"/>
    <property type="molecule type" value="Genomic_DNA"/>
</dbReference>
<sequence>MISCFLFVVLMLALVCLLRLTALLIGDDGFLVLSAGEPWISWFVMVPFIVHLLRSYFLKIPCRFGIPTAVWSCVLSFLFAAITAEDWSMS</sequence>
<keyword evidence="3" id="KW-1185">Reference proteome</keyword>
<keyword evidence="1" id="KW-1133">Transmembrane helix</keyword>
<proteinExistence type="predicted"/>
<keyword evidence="1" id="KW-0472">Membrane</keyword>
<reference evidence="2 3" key="1">
    <citation type="journal article" date="2013" name="Genome Biol.">
        <title>The genome sequence of the most widely cultivated cacao type and its use to identify candidate genes regulating pod color.</title>
        <authorList>
            <person name="Motamayor J.C."/>
            <person name="Mockaitis K."/>
            <person name="Schmutz J."/>
            <person name="Haiminen N."/>
            <person name="Iii D.L."/>
            <person name="Cornejo O."/>
            <person name="Findley S.D."/>
            <person name="Zheng P."/>
            <person name="Utro F."/>
            <person name="Royaert S."/>
            <person name="Saski C."/>
            <person name="Jenkins J."/>
            <person name="Podicheti R."/>
            <person name="Zhao M."/>
            <person name="Scheffler B.E."/>
            <person name="Stack J.C."/>
            <person name="Feltus F.A."/>
            <person name="Mustiga G.M."/>
            <person name="Amores F."/>
            <person name="Phillips W."/>
            <person name="Marelli J.P."/>
            <person name="May G.D."/>
            <person name="Shapiro H."/>
            <person name="Ma J."/>
            <person name="Bustamante C.D."/>
            <person name="Schnell R.J."/>
            <person name="Main D."/>
            <person name="Gilbert D."/>
            <person name="Parida L."/>
            <person name="Kuhn D.N."/>
        </authorList>
    </citation>
    <scope>NUCLEOTIDE SEQUENCE [LARGE SCALE GENOMIC DNA]</scope>
    <source>
        <strain evidence="3">cv. Matina 1-6</strain>
    </source>
</reference>
<dbReference type="HOGENOM" id="CLU_2445201_0_0_1"/>
<gene>
    <name evidence="2" type="ORF">TCM_001175</name>
</gene>
<dbReference type="InParanoid" id="A0A061DI52"/>